<dbReference type="EMBL" id="LKCW01000007">
    <property type="protein sequence ID" value="KPM45528.1"/>
    <property type="molecule type" value="Genomic_DNA"/>
</dbReference>
<dbReference type="PANTHER" id="PTHR33112:SF15">
    <property type="entry name" value="HETEROKARYON INCOMPATIBILITY DOMAIN-CONTAINING PROTEIN"/>
    <property type="match status" value="1"/>
</dbReference>
<dbReference type="OrthoDB" id="3486565at2759"/>
<dbReference type="Proteomes" id="UP000050424">
    <property type="component" value="Unassembled WGS sequence"/>
</dbReference>
<evidence type="ECO:0000259" key="1">
    <source>
        <dbReference type="Pfam" id="PF06985"/>
    </source>
</evidence>
<dbReference type="Pfam" id="PF06985">
    <property type="entry name" value="HET"/>
    <property type="match status" value="1"/>
</dbReference>
<protein>
    <recommendedName>
        <fullName evidence="1">Heterokaryon incompatibility domain-containing protein</fullName>
    </recommendedName>
</protein>
<dbReference type="AlphaFoldDB" id="A0A0P7BJX2"/>
<organism evidence="2 3">
    <name type="scientific">Neonectria ditissima</name>
    <dbReference type="NCBI Taxonomy" id="78410"/>
    <lineage>
        <taxon>Eukaryota</taxon>
        <taxon>Fungi</taxon>
        <taxon>Dikarya</taxon>
        <taxon>Ascomycota</taxon>
        <taxon>Pezizomycotina</taxon>
        <taxon>Sordariomycetes</taxon>
        <taxon>Hypocreomycetidae</taxon>
        <taxon>Hypocreales</taxon>
        <taxon>Nectriaceae</taxon>
        <taxon>Neonectria</taxon>
    </lineage>
</organism>
<name>A0A0P7BJX2_9HYPO</name>
<gene>
    <name evidence="2" type="ORF">AK830_g1068</name>
</gene>
<keyword evidence="3" id="KW-1185">Reference proteome</keyword>
<comment type="caution">
    <text evidence="2">The sequence shown here is derived from an EMBL/GenBank/DDBJ whole genome shotgun (WGS) entry which is preliminary data.</text>
</comment>
<proteinExistence type="predicted"/>
<evidence type="ECO:0000313" key="3">
    <source>
        <dbReference type="Proteomes" id="UP000050424"/>
    </source>
</evidence>
<evidence type="ECO:0000313" key="2">
    <source>
        <dbReference type="EMBL" id="KPM45528.1"/>
    </source>
</evidence>
<dbReference type="PANTHER" id="PTHR33112">
    <property type="entry name" value="DOMAIN PROTEIN, PUTATIVE-RELATED"/>
    <property type="match status" value="1"/>
</dbReference>
<sequence length="719" mass="80459">MPLCHLCLDLDLATISRSGVIRRFNRAEGFPAHHDLFYYIADEPDLGDAGKHLLTPYHKSLESLQANAKFCDLCGLVQRSVNVVLENMAKANDLDYKYPVSGYELWIADIDDADGFQVLGFHEESSAEGAKDYQLMGGFAFCVDDGEVPSSQLLFLKLHRLIPLIESQLGAVIEGRKITESPLSPSVLDKVKAWMSQCTEQHEHEKSASPPTRVLEIGQNGDKVFLRSSNSATADYASLSHCWGSVRPATLTLSTIETLSMGIRTSELPQTFQDAVWLTHQLGIRNLWIDSLCIFQDDHDDWTKESAQMCDVYRNSVLTIAASRAAGSSEGFLGTRLNRSYISIPFHTDGISGNVSVSALPLSSVGNLIQESLQMKEEPLTGRAWALQERFLSRRTLHFSRSQIHFECERRFFSEDGFGGSLWSIGNMFTLNNYDAEWHKESCRRHWREVVTLYSERKLTFEDDKLPAVEGLAAYYSLDSIPKDGVSVPGNRYLAGLWFDDLLQDMCWEIDRRNAPGVRPQTYRAPTWSWASVDGPIQHNSADSMKELAIVQDAHIDLESSNSPFGKVTGGWVQLKVIRLRPCRLPDQTALCFCEDGVGFYAYCQWDAESYLAPEEDMPAKQSEGETELFAIPLGWIGQGNYELSKNRVVGPTLLILKEVKHDIHSHAHVPGFQRVGSGVAQWESGGEEGSGKDALVRLIVDKWEVAKEHGDLEDILLL</sequence>
<dbReference type="STRING" id="78410.A0A0P7BJX2"/>
<feature type="domain" description="Heterokaryon incompatibility" evidence="1">
    <location>
        <begin position="236"/>
        <end position="389"/>
    </location>
</feature>
<accession>A0A0P7BJX2</accession>
<reference evidence="2 3" key="1">
    <citation type="submission" date="2015-09" db="EMBL/GenBank/DDBJ databases">
        <title>Draft genome of a European isolate of the apple canker pathogen Neonectria ditissima.</title>
        <authorList>
            <person name="Gomez-Cortecero A."/>
            <person name="Harrison R.J."/>
            <person name="Armitage A.D."/>
        </authorList>
    </citation>
    <scope>NUCLEOTIDE SEQUENCE [LARGE SCALE GENOMIC DNA]</scope>
    <source>
        <strain evidence="2 3">R09/05</strain>
    </source>
</reference>
<dbReference type="InterPro" id="IPR010730">
    <property type="entry name" value="HET"/>
</dbReference>